<feature type="region of interest" description="Disordered" evidence="1">
    <location>
        <begin position="196"/>
        <end position="241"/>
    </location>
</feature>
<gene>
    <name evidence="2" type="ORF">PCOR1329_LOCUS79729</name>
</gene>
<dbReference type="EMBL" id="CAUYUJ010021219">
    <property type="protein sequence ID" value="CAK0903394.1"/>
    <property type="molecule type" value="Genomic_DNA"/>
</dbReference>
<dbReference type="Proteomes" id="UP001189429">
    <property type="component" value="Unassembled WGS sequence"/>
</dbReference>
<accession>A0ABN9XXG5</accession>
<comment type="caution">
    <text evidence="2">The sequence shown here is derived from an EMBL/GenBank/DDBJ whole genome shotgun (WGS) entry which is preliminary data.</text>
</comment>
<name>A0ABN9XXG5_9DINO</name>
<keyword evidence="3" id="KW-1185">Reference proteome</keyword>
<feature type="compositionally biased region" description="Polar residues" evidence="1">
    <location>
        <begin position="210"/>
        <end position="221"/>
    </location>
</feature>
<feature type="compositionally biased region" description="Low complexity" evidence="1">
    <location>
        <begin position="222"/>
        <end position="233"/>
    </location>
</feature>
<sequence>MPGVLVVMPGVVPSGALPRLVAAQGRPSPSSLGAAPGAAGAADLVGPGRGIRPGASNGFQGTRESDAFPRPAGFGNKAAPGLPADVLLARTHMGGFPAVSAASSARSSWWNEKAEPGAHGGCGGVSSAVSAPLGGGRKAFYATAPAPRLGATDVEQITGVRLSDTQLQALRLRFQGDGRDRADQLRSEVFGSMVLRPGQWPKVTGGDGSRASSRTGQRTGQSMAPSSLPPAAAKLRSVSRR</sequence>
<proteinExistence type="predicted"/>
<protein>
    <submittedName>
        <fullName evidence="2">Uncharacterized protein</fullName>
    </submittedName>
</protein>
<evidence type="ECO:0000256" key="1">
    <source>
        <dbReference type="SAM" id="MobiDB-lite"/>
    </source>
</evidence>
<organism evidence="2 3">
    <name type="scientific">Prorocentrum cordatum</name>
    <dbReference type="NCBI Taxonomy" id="2364126"/>
    <lineage>
        <taxon>Eukaryota</taxon>
        <taxon>Sar</taxon>
        <taxon>Alveolata</taxon>
        <taxon>Dinophyceae</taxon>
        <taxon>Prorocentrales</taxon>
        <taxon>Prorocentraceae</taxon>
        <taxon>Prorocentrum</taxon>
    </lineage>
</organism>
<evidence type="ECO:0000313" key="3">
    <source>
        <dbReference type="Proteomes" id="UP001189429"/>
    </source>
</evidence>
<reference evidence="2" key="1">
    <citation type="submission" date="2023-10" db="EMBL/GenBank/DDBJ databases">
        <authorList>
            <person name="Chen Y."/>
            <person name="Shah S."/>
            <person name="Dougan E. K."/>
            <person name="Thang M."/>
            <person name="Chan C."/>
        </authorList>
    </citation>
    <scope>NUCLEOTIDE SEQUENCE [LARGE SCALE GENOMIC DNA]</scope>
</reference>
<evidence type="ECO:0000313" key="2">
    <source>
        <dbReference type="EMBL" id="CAK0903394.1"/>
    </source>
</evidence>